<dbReference type="EMBL" id="PJQL01003581">
    <property type="protein sequence ID" value="RCH81104.1"/>
    <property type="molecule type" value="Genomic_DNA"/>
</dbReference>
<feature type="coiled-coil region" evidence="1">
    <location>
        <begin position="48"/>
        <end position="75"/>
    </location>
</feature>
<proteinExistence type="predicted"/>
<dbReference type="OrthoDB" id="10370112at2759"/>
<keyword evidence="3" id="KW-1185">Reference proteome</keyword>
<name>A0A367ITS3_RHIAZ</name>
<organism evidence="2 3">
    <name type="scientific">Rhizopus azygosporus</name>
    <name type="common">Rhizopus microsporus var. azygosporus</name>
    <dbReference type="NCBI Taxonomy" id="86630"/>
    <lineage>
        <taxon>Eukaryota</taxon>
        <taxon>Fungi</taxon>
        <taxon>Fungi incertae sedis</taxon>
        <taxon>Mucoromycota</taxon>
        <taxon>Mucoromycotina</taxon>
        <taxon>Mucoromycetes</taxon>
        <taxon>Mucorales</taxon>
        <taxon>Mucorineae</taxon>
        <taxon>Rhizopodaceae</taxon>
        <taxon>Rhizopus</taxon>
    </lineage>
</organism>
<keyword evidence="1" id="KW-0175">Coiled coil</keyword>
<evidence type="ECO:0000313" key="2">
    <source>
        <dbReference type="EMBL" id="RCH81104.1"/>
    </source>
</evidence>
<dbReference type="Proteomes" id="UP000252139">
    <property type="component" value="Unassembled WGS sequence"/>
</dbReference>
<feature type="non-terminal residue" evidence="2">
    <location>
        <position position="98"/>
    </location>
</feature>
<comment type="caution">
    <text evidence="2">The sequence shown here is derived from an EMBL/GenBank/DDBJ whole genome shotgun (WGS) entry which is preliminary data.</text>
</comment>
<protein>
    <submittedName>
        <fullName evidence="2">Uncharacterized protein</fullName>
    </submittedName>
</protein>
<sequence length="98" mass="10739">MSIFNYVNNNGGNNRNNSNNDNLMLPRYGSFSGSYSDTATNEALAAELQNTVAQLSATQHRVEQLEARVNVMTAQQQGTSRIGRDSAMSDGYLMLCDI</sequence>
<accession>A0A367ITS3</accession>
<evidence type="ECO:0000313" key="3">
    <source>
        <dbReference type="Proteomes" id="UP000252139"/>
    </source>
</evidence>
<dbReference type="AlphaFoldDB" id="A0A367ITS3"/>
<gene>
    <name evidence="2" type="ORF">CU097_002087</name>
</gene>
<evidence type="ECO:0000256" key="1">
    <source>
        <dbReference type="SAM" id="Coils"/>
    </source>
</evidence>
<reference evidence="2 3" key="1">
    <citation type="journal article" date="2018" name="G3 (Bethesda)">
        <title>Phylogenetic and Phylogenomic Definition of Rhizopus Species.</title>
        <authorList>
            <person name="Gryganskyi A.P."/>
            <person name="Golan J."/>
            <person name="Dolatabadi S."/>
            <person name="Mondo S."/>
            <person name="Robb S."/>
            <person name="Idnurm A."/>
            <person name="Muszewska A."/>
            <person name="Steczkiewicz K."/>
            <person name="Masonjones S."/>
            <person name="Liao H.L."/>
            <person name="Gajdeczka M.T."/>
            <person name="Anike F."/>
            <person name="Vuek A."/>
            <person name="Anishchenko I.M."/>
            <person name="Voigt K."/>
            <person name="de Hoog G.S."/>
            <person name="Smith M.E."/>
            <person name="Heitman J."/>
            <person name="Vilgalys R."/>
            <person name="Stajich J.E."/>
        </authorList>
    </citation>
    <scope>NUCLEOTIDE SEQUENCE [LARGE SCALE GENOMIC DNA]</scope>
    <source>
        <strain evidence="2 3">CBS 357.93</strain>
    </source>
</reference>